<keyword evidence="6" id="KW-0378">Hydrolase</keyword>
<comment type="caution">
    <text evidence="9">The sequence shown here is derived from an EMBL/GenBank/DDBJ whole genome shotgun (WGS) entry which is preliminary data.</text>
</comment>
<keyword evidence="3" id="KW-0489">Methyltransferase</keyword>
<organism evidence="9 10">
    <name type="scientific">Chelydra serpentina</name>
    <name type="common">Snapping turtle</name>
    <name type="synonym">Testudo serpentina</name>
    <dbReference type="NCBI Taxonomy" id="8475"/>
    <lineage>
        <taxon>Eukaryota</taxon>
        <taxon>Metazoa</taxon>
        <taxon>Chordata</taxon>
        <taxon>Craniata</taxon>
        <taxon>Vertebrata</taxon>
        <taxon>Euteleostomi</taxon>
        <taxon>Archelosauria</taxon>
        <taxon>Testudinata</taxon>
        <taxon>Testudines</taxon>
        <taxon>Cryptodira</taxon>
        <taxon>Durocryptodira</taxon>
        <taxon>Americhelydia</taxon>
        <taxon>Chelydroidea</taxon>
        <taxon>Chelydridae</taxon>
        <taxon>Chelydra</taxon>
    </lineage>
</organism>
<dbReference type="Proteomes" id="UP000765507">
    <property type="component" value="Unassembled WGS sequence"/>
</dbReference>
<evidence type="ECO:0000256" key="4">
    <source>
        <dbReference type="ARBA" id="ARBA00022679"/>
    </source>
</evidence>
<dbReference type="InterPro" id="IPR001077">
    <property type="entry name" value="COMT_C"/>
</dbReference>
<dbReference type="Pfam" id="PF02545">
    <property type="entry name" value="Maf"/>
    <property type="match status" value="1"/>
</dbReference>
<name>A0A8T1SJ19_CHESE</name>
<dbReference type="Gene3D" id="3.40.50.150">
    <property type="entry name" value="Vaccinia Virus protein VP39"/>
    <property type="match status" value="1"/>
</dbReference>
<evidence type="ECO:0000313" key="10">
    <source>
        <dbReference type="Proteomes" id="UP000765507"/>
    </source>
</evidence>
<comment type="cofactor">
    <cofactor evidence="1">
        <name>a divalent metal cation</name>
        <dbReference type="ChEBI" id="CHEBI:60240"/>
    </cofactor>
</comment>
<dbReference type="InterPro" id="IPR036390">
    <property type="entry name" value="WH_DNA-bd_sf"/>
</dbReference>
<keyword evidence="10" id="KW-1185">Reference proteome</keyword>
<gene>
    <name evidence="9" type="primary">ASMTL</name>
    <name evidence="9" type="ORF">G0U57_007687</name>
</gene>
<dbReference type="SUPFAM" id="SSF52972">
    <property type="entry name" value="ITPase-like"/>
    <property type="match status" value="1"/>
</dbReference>
<evidence type="ECO:0000256" key="1">
    <source>
        <dbReference type="ARBA" id="ARBA00001968"/>
    </source>
</evidence>
<dbReference type="FunFam" id="3.40.50.150:FF:000146">
    <property type="entry name" value="Acetylserotonin O-methyltransferase"/>
    <property type="match status" value="1"/>
</dbReference>
<feature type="domain" description="O-methyltransferase dimerisation" evidence="8">
    <location>
        <begin position="344"/>
        <end position="421"/>
    </location>
</feature>
<dbReference type="AlphaFoldDB" id="A0A8T1SJ19"/>
<dbReference type="Pfam" id="PF08100">
    <property type="entry name" value="Dimerisation"/>
    <property type="match status" value="1"/>
</dbReference>
<dbReference type="GO" id="GO:0046983">
    <property type="term" value="F:protein dimerization activity"/>
    <property type="evidence" value="ECO:0007669"/>
    <property type="project" value="InterPro"/>
</dbReference>
<dbReference type="InterPro" id="IPR036388">
    <property type="entry name" value="WH-like_DNA-bd_sf"/>
</dbReference>
<proteinExistence type="inferred from homology"/>
<sequence>APYKRAAPHPLARRCGFPGAAEPQGRAAEIPGLPAAAGAAAMVLNPVIGKLVSKRVVLASASPRRQEILTNVGLRFEVVPSWFKETLEKSSFAAPYEYAIETAKQKALEVANRMHLKHLRTPDIVIGADTIVTVGKQILEKPVDKQDAYKMLSRLSGKEHSVFTGVAIVHCSSKDNHLETEVTDFYEETKVKFAELSEELLWEYIHSGEPMDKAGGYGIQALGGMLVEYVHGDFLNVVGFPLNHFCKKLAELYYPPLKHTIQHVKHDSIPSVETFENLSDGESDSSNPMQHKSANKLERNGMSLSGAVHTPVNSCSLKPVCTVAVENQSGVMEYPVKFPSKIVELMDGFRASKALFVASKLKVFDLLKDKCILKAVDVANKIEASVRGTERLLDACASLGLLEKTHQGYSNTDSANTYLVSDSEYSFHGYIIHSNDRLWHLFTHLEAAVKEGTMQTQQAFGKERGDLFQDSCYHSVEAKQRFMTAMHSIAKLTAKDVATAFDLSHFRSGCDLGGCTGVLAHELVQKYPDLNVTVFDLPNVIANVSCFQPSRQHITPVTFTAGDFFKDNLPEADLYILSLILHDLNDEKIHILLSKISAICKPGSALLLAEIVLDEEKTHPPRAVLQSLSMTEGKQRSGSEYKQLLEKYGFTNVQIKITGNILDAILGFKKTSAH</sequence>
<dbReference type="FunFam" id="3.90.950.10:FF:000020">
    <property type="entry name" value="Probable bifunctional dTTP/UTP pyrophosphatase/methyltransferase protein"/>
    <property type="match status" value="1"/>
</dbReference>
<dbReference type="OrthoDB" id="10267058at2759"/>
<dbReference type="InterPro" id="IPR012967">
    <property type="entry name" value="COMT_dimerisation"/>
</dbReference>
<dbReference type="FunFam" id="1.10.10.10:FF:000358">
    <property type="entry name" value="Acetylserotonin O-methyltransferase"/>
    <property type="match status" value="1"/>
</dbReference>
<evidence type="ECO:0000259" key="8">
    <source>
        <dbReference type="Pfam" id="PF08100"/>
    </source>
</evidence>
<protein>
    <submittedName>
        <fullName evidence="9">Acetylserotonin O-methyltransferase-like</fullName>
    </submittedName>
</protein>
<evidence type="ECO:0000259" key="7">
    <source>
        <dbReference type="Pfam" id="PF00891"/>
    </source>
</evidence>
<dbReference type="Gene3D" id="3.90.950.10">
    <property type="match status" value="1"/>
</dbReference>
<reference evidence="9 10" key="1">
    <citation type="journal article" date="2020" name="G3 (Bethesda)">
        <title>Draft Genome of the Common Snapping Turtle, Chelydra serpentina, a Model for Phenotypic Plasticity in Reptiles.</title>
        <authorList>
            <person name="Das D."/>
            <person name="Singh S.K."/>
            <person name="Bierstedt J."/>
            <person name="Erickson A."/>
            <person name="Galli G.L.J."/>
            <person name="Crossley D.A. 2nd"/>
            <person name="Rhen T."/>
        </authorList>
    </citation>
    <scope>NUCLEOTIDE SEQUENCE [LARGE SCALE GENOMIC DNA]</scope>
    <source>
        <strain evidence="9">KW</strain>
    </source>
</reference>
<dbReference type="GO" id="GO:0047429">
    <property type="term" value="F:nucleoside triphosphate diphosphatase activity"/>
    <property type="evidence" value="ECO:0007669"/>
    <property type="project" value="InterPro"/>
</dbReference>
<feature type="domain" description="O-methyltransferase C-terminal" evidence="7">
    <location>
        <begin position="442"/>
        <end position="650"/>
    </location>
</feature>
<evidence type="ECO:0000256" key="5">
    <source>
        <dbReference type="ARBA" id="ARBA00022691"/>
    </source>
</evidence>
<dbReference type="InterPro" id="IPR003697">
    <property type="entry name" value="Maf-like"/>
</dbReference>
<dbReference type="Gene3D" id="1.10.10.10">
    <property type="entry name" value="Winged helix-like DNA-binding domain superfamily/Winged helix DNA-binding domain"/>
    <property type="match status" value="1"/>
</dbReference>
<comment type="subunit">
    <text evidence="2">Homodimer.</text>
</comment>
<dbReference type="PROSITE" id="PS51683">
    <property type="entry name" value="SAM_OMT_II"/>
    <property type="match status" value="1"/>
</dbReference>
<dbReference type="SUPFAM" id="SSF46785">
    <property type="entry name" value="Winged helix' DNA-binding domain"/>
    <property type="match status" value="1"/>
</dbReference>
<dbReference type="PANTHER" id="PTHR43213">
    <property type="entry name" value="BIFUNCTIONAL DTTP/UTP PYROPHOSPHATASE/METHYLTRANSFERASE PROTEIN-RELATED"/>
    <property type="match status" value="1"/>
</dbReference>
<dbReference type="InterPro" id="IPR016461">
    <property type="entry name" value="COMT-like"/>
</dbReference>
<dbReference type="GO" id="GO:0032259">
    <property type="term" value="P:methylation"/>
    <property type="evidence" value="ECO:0007669"/>
    <property type="project" value="UniProtKB-KW"/>
</dbReference>
<feature type="non-terminal residue" evidence="9">
    <location>
        <position position="674"/>
    </location>
</feature>
<dbReference type="InterPro" id="IPR029063">
    <property type="entry name" value="SAM-dependent_MTases_sf"/>
</dbReference>
<dbReference type="InterPro" id="IPR029001">
    <property type="entry name" value="ITPase-like_fam"/>
</dbReference>
<evidence type="ECO:0000313" key="9">
    <source>
        <dbReference type="EMBL" id="KAG6928635.1"/>
    </source>
</evidence>
<evidence type="ECO:0000256" key="3">
    <source>
        <dbReference type="ARBA" id="ARBA00022603"/>
    </source>
</evidence>
<dbReference type="HAMAP" id="MF_00528">
    <property type="entry name" value="Maf"/>
    <property type="match status" value="1"/>
</dbReference>
<dbReference type="Pfam" id="PF00891">
    <property type="entry name" value="Methyltransf_2"/>
    <property type="match status" value="1"/>
</dbReference>
<dbReference type="NCBIfam" id="TIGR00172">
    <property type="entry name" value="maf"/>
    <property type="match status" value="1"/>
</dbReference>
<keyword evidence="4" id="KW-0808">Transferase</keyword>
<dbReference type="GO" id="GO:0008171">
    <property type="term" value="F:O-methyltransferase activity"/>
    <property type="evidence" value="ECO:0007669"/>
    <property type="project" value="InterPro"/>
</dbReference>
<dbReference type="EMBL" id="JAHGAV010000208">
    <property type="protein sequence ID" value="KAG6928635.1"/>
    <property type="molecule type" value="Genomic_DNA"/>
</dbReference>
<dbReference type="CDD" id="cd00555">
    <property type="entry name" value="Maf"/>
    <property type="match status" value="1"/>
</dbReference>
<keyword evidence="5" id="KW-0949">S-adenosyl-L-methionine</keyword>
<accession>A0A8T1SJ19</accession>
<evidence type="ECO:0000256" key="2">
    <source>
        <dbReference type="ARBA" id="ARBA00011738"/>
    </source>
</evidence>
<evidence type="ECO:0000256" key="6">
    <source>
        <dbReference type="ARBA" id="ARBA00022801"/>
    </source>
</evidence>
<dbReference type="SUPFAM" id="SSF53335">
    <property type="entry name" value="S-adenosyl-L-methionine-dependent methyltransferases"/>
    <property type="match status" value="1"/>
</dbReference>
<dbReference type="PANTHER" id="PTHR43213:SF5">
    <property type="entry name" value="BIFUNCTIONAL DTTP_UTP PYROPHOSPHATASE_METHYLTRANSFERASE PROTEIN-RELATED"/>
    <property type="match status" value="1"/>
</dbReference>